<dbReference type="InParanoid" id="B8C3N5"/>
<feature type="coiled-coil region" evidence="1">
    <location>
        <begin position="344"/>
        <end position="413"/>
    </location>
</feature>
<dbReference type="PaxDb" id="35128-Thaps22876"/>
<dbReference type="AlphaFoldDB" id="B8C3N5"/>
<keyword evidence="4" id="KW-1185">Reference proteome</keyword>
<dbReference type="EMBL" id="CM000642">
    <property type="protein sequence ID" value="EED92595.1"/>
    <property type="molecule type" value="Genomic_DNA"/>
</dbReference>
<feature type="region of interest" description="Disordered" evidence="2">
    <location>
        <begin position="313"/>
        <end position="335"/>
    </location>
</feature>
<keyword evidence="1" id="KW-0175">Coiled coil</keyword>
<evidence type="ECO:0000313" key="3">
    <source>
        <dbReference type="EMBL" id="EED92595.1"/>
    </source>
</evidence>
<organism evidence="3 4">
    <name type="scientific">Thalassiosira pseudonana</name>
    <name type="common">Marine diatom</name>
    <name type="synonym">Cyclotella nana</name>
    <dbReference type="NCBI Taxonomy" id="35128"/>
    <lineage>
        <taxon>Eukaryota</taxon>
        <taxon>Sar</taxon>
        <taxon>Stramenopiles</taxon>
        <taxon>Ochrophyta</taxon>
        <taxon>Bacillariophyta</taxon>
        <taxon>Coscinodiscophyceae</taxon>
        <taxon>Thalassiosirophycidae</taxon>
        <taxon>Thalassiosirales</taxon>
        <taxon>Thalassiosiraceae</taxon>
        <taxon>Thalassiosira</taxon>
    </lineage>
</organism>
<reference evidence="3 4" key="1">
    <citation type="journal article" date="2004" name="Science">
        <title>The genome of the diatom Thalassiosira pseudonana: ecology, evolution, and metabolism.</title>
        <authorList>
            <person name="Armbrust E.V."/>
            <person name="Berges J.A."/>
            <person name="Bowler C."/>
            <person name="Green B.R."/>
            <person name="Martinez D."/>
            <person name="Putnam N.H."/>
            <person name="Zhou S."/>
            <person name="Allen A.E."/>
            <person name="Apt K.E."/>
            <person name="Bechner M."/>
            <person name="Brzezinski M.A."/>
            <person name="Chaal B.K."/>
            <person name="Chiovitti A."/>
            <person name="Davis A.K."/>
            <person name="Demarest M.S."/>
            <person name="Detter J.C."/>
            <person name="Glavina T."/>
            <person name="Goodstein D."/>
            <person name="Hadi M.Z."/>
            <person name="Hellsten U."/>
            <person name="Hildebrand M."/>
            <person name="Jenkins B.D."/>
            <person name="Jurka J."/>
            <person name="Kapitonov V.V."/>
            <person name="Kroger N."/>
            <person name="Lau W.W."/>
            <person name="Lane T.W."/>
            <person name="Larimer F.W."/>
            <person name="Lippmeier J.C."/>
            <person name="Lucas S."/>
            <person name="Medina M."/>
            <person name="Montsant A."/>
            <person name="Obornik M."/>
            <person name="Parker M.S."/>
            <person name="Palenik B."/>
            <person name="Pazour G.J."/>
            <person name="Richardson P.M."/>
            <person name="Rynearson T.A."/>
            <person name="Saito M.A."/>
            <person name="Schwartz D.C."/>
            <person name="Thamatrakoln K."/>
            <person name="Valentin K."/>
            <person name="Vardi A."/>
            <person name="Wilkerson F.P."/>
            <person name="Rokhsar D.S."/>
        </authorList>
    </citation>
    <scope>NUCLEOTIDE SEQUENCE [LARGE SCALE GENOMIC DNA]</scope>
    <source>
        <strain evidence="3 4">CCMP1335</strain>
    </source>
</reference>
<sequence>MTSTGTAINRNLNITTSNKHKGLQEEKECDFFDCPTELITHLLDKDYTSCLSRIRDFPEEVATWVVIYSSTSIIASDANENTDTTPKRRLLTKVKERCEKKESPRNIDPSSRDKASRGSDGDKEGFVGTKKYVLRRLPIHFACSAIPMGEAFSAQDEQLEKLTLQMVEVAPFLCHRRDHEEKLPLHDAVQNNVSTAVIEALLLAFPQSPTAQDKYGRTPIAIRKTRCCSQRNGLNDPVYDMLTKGTRYWQDRSNSFVESNLLKETIAMTKENKKNLESDGISCSDMFQIMQRETQNKMTLKPQTFVAKKVPAELPTPPKAIPSNNGADSNTNRGLSEGKYYKRCQVLKKDIKTLKKDNAALKHNESRSQTTICTLRYDMSQLEEEKLVLLAAIEELKSRLDHVEIENDMLKQMYETSKKRADLSADIIESVTKRMEEIGTKNNVDEVDVMLSMAIVASLSDNRNCIKSSTSFSGTISKQKPMHLDPTERSLALDAALKMLQQAKEDYDDDIQTIAKETLVKVDDVSTAP</sequence>
<dbReference type="Gene3D" id="1.20.5.170">
    <property type="match status" value="1"/>
</dbReference>
<dbReference type="Proteomes" id="UP000001449">
    <property type="component" value="Chromosome 5"/>
</dbReference>
<evidence type="ECO:0000256" key="2">
    <source>
        <dbReference type="SAM" id="MobiDB-lite"/>
    </source>
</evidence>
<accession>B8C3N5</accession>
<dbReference type="KEGG" id="tps:THAPSDRAFT_22876"/>
<reference evidence="3 4" key="2">
    <citation type="journal article" date="2008" name="Nature">
        <title>The Phaeodactylum genome reveals the evolutionary history of diatom genomes.</title>
        <authorList>
            <person name="Bowler C."/>
            <person name="Allen A.E."/>
            <person name="Badger J.H."/>
            <person name="Grimwood J."/>
            <person name="Jabbari K."/>
            <person name="Kuo A."/>
            <person name="Maheswari U."/>
            <person name="Martens C."/>
            <person name="Maumus F."/>
            <person name="Otillar R.P."/>
            <person name="Rayko E."/>
            <person name="Salamov A."/>
            <person name="Vandepoele K."/>
            <person name="Beszteri B."/>
            <person name="Gruber A."/>
            <person name="Heijde M."/>
            <person name="Katinka M."/>
            <person name="Mock T."/>
            <person name="Valentin K."/>
            <person name="Verret F."/>
            <person name="Berges J.A."/>
            <person name="Brownlee C."/>
            <person name="Cadoret J.P."/>
            <person name="Chiovitti A."/>
            <person name="Choi C.J."/>
            <person name="Coesel S."/>
            <person name="De Martino A."/>
            <person name="Detter J.C."/>
            <person name="Durkin C."/>
            <person name="Falciatore A."/>
            <person name="Fournet J."/>
            <person name="Haruta M."/>
            <person name="Huysman M.J."/>
            <person name="Jenkins B.D."/>
            <person name="Jiroutova K."/>
            <person name="Jorgensen R.E."/>
            <person name="Joubert Y."/>
            <person name="Kaplan A."/>
            <person name="Kroger N."/>
            <person name="Kroth P.G."/>
            <person name="La Roche J."/>
            <person name="Lindquist E."/>
            <person name="Lommer M."/>
            <person name="Martin-Jezequel V."/>
            <person name="Lopez P.J."/>
            <person name="Lucas S."/>
            <person name="Mangogna M."/>
            <person name="McGinnis K."/>
            <person name="Medlin L.K."/>
            <person name="Montsant A."/>
            <person name="Oudot-Le Secq M.P."/>
            <person name="Napoli C."/>
            <person name="Obornik M."/>
            <person name="Parker M.S."/>
            <person name="Petit J.L."/>
            <person name="Porcel B.M."/>
            <person name="Poulsen N."/>
            <person name="Robison M."/>
            <person name="Rychlewski L."/>
            <person name="Rynearson T.A."/>
            <person name="Schmutz J."/>
            <person name="Shapiro H."/>
            <person name="Siaut M."/>
            <person name="Stanley M."/>
            <person name="Sussman M.R."/>
            <person name="Taylor A.R."/>
            <person name="Vardi A."/>
            <person name="von Dassow P."/>
            <person name="Vyverman W."/>
            <person name="Willis A."/>
            <person name="Wyrwicz L.S."/>
            <person name="Rokhsar D.S."/>
            <person name="Weissenbach J."/>
            <person name="Armbrust E.V."/>
            <person name="Green B.R."/>
            <person name="Van de Peer Y."/>
            <person name="Grigoriev I.V."/>
        </authorList>
    </citation>
    <scope>NUCLEOTIDE SEQUENCE [LARGE SCALE GENOMIC DNA]</scope>
    <source>
        <strain evidence="3 4">CCMP1335</strain>
    </source>
</reference>
<evidence type="ECO:0000256" key="1">
    <source>
        <dbReference type="SAM" id="Coils"/>
    </source>
</evidence>
<dbReference type="eggNOG" id="ENOG502T2IV">
    <property type="taxonomic scope" value="Eukaryota"/>
</dbReference>
<gene>
    <name evidence="3" type="ORF">THAPSDRAFT_22876</name>
</gene>
<protein>
    <submittedName>
        <fullName evidence="3">Uncharacterized protein</fullName>
    </submittedName>
</protein>
<dbReference type="RefSeq" id="XP_002290843.1">
    <property type="nucleotide sequence ID" value="XM_002290807.1"/>
</dbReference>
<dbReference type="HOGENOM" id="CLU_515380_0_0_1"/>
<evidence type="ECO:0000313" key="4">
    <source>
        <dbReference type="Proteomes" id="UP000001449"/>
    </source>
</evidence>
<feature type="region of interest" description="Disordered" evidence="2">
    <location>
        <begin position="96"/>
        <end position="123"/>
    </location>
</feature>
<feature type="compositionally biased region" description="Polar residues" evidence="2">
    <location>
        <begin position="322"/>
        <end position="334"/>
    </location>
</feature>
<dbReference type="GeneID" id="7444869"/>
<proteinExistence type="predicted"/>
<name>B8C3N5_THAPS</name>